<name>A0ABU2NPF8_9ACTN</name>
<feature type="region of interest" description="Disordered" evidence="2">
    <location>
        <begin position="163"/>
        <end position="185"/>
    </location>
</feature>
<evidence type="ECO:0000256" key="1">
    <source>
        <dbReference type="ARBA" id="ARBA00023172"/>
    </source>
</evidence>
<feature type="domain" description="Tyr recombinase" evidence="3">
    <location>
        <begin position="88"/>
        <end position="156"/>
    </location>
</feature>
<gene>
    <name evidence="4" type="ORF">RM572_08705</name>
</gene>
<keyword evidence="1" id="KW-0233">DNA recombination</keyword>
<dbReference type="InterPro" id="IPR013762">
    <property type="entry name" value="Integrase-like_cat_sf"/>
</dbReference>
<organism evidence="4 5">
    <name type="scientific">Streptomyces hazeniae</name>
    <dbReference type="NCBI Taxonomy" id="3075538"/>
    <lineage>
        <taxon>Bacteria</taxon>
        <taxon>Bacillati</taxon>
        <taxon>Actinomycetota</taxon>
        <taxon>Actinomycetes</taxon>
        <taxon>Kitasatosporales</taxon>
        <taxon>Streptomycetaceae</taxon>
        <taxon>Streptomyces</taxon>
    </lineage>
</organism>
<dbReference type="EMBL" id="JAVREQ010000006">
    <property type="protein sequence ID" value="MDT0378853.1"/>
    <property type="molecule type" value="Genomic_DNA"/>
</dbReference>
<dbReference type="InterPro" id="IPR011010">
    <property type="entry name" value="DNA_brk_join_enz"/>
</dbReference>
<dbReference type="SUPFAM" id="SSF56349">
    <property type="entry name" value="DNA breaking-rejoining enzymes"/>
    <property type="match status" value="1"/>
</dbReference>
<evidence type="ECO:0000313" key="5">
    <source>
        <dbReference type="Proteomes" id="UP001183414"/>
    </source>
</evidence>
<feature type="region of interest" description="Disordered" evidence="2">
    <location>
        <begin position="1"/>
        <end position="41"/>
    </location>
</feature>
<evidence type="ECO:0000313" key="4">
    <source>
        <dbReference type="EMBL" id="MDT0378853.1"/>
    </source>
</evidence>
<accession>A0ABU2NPF8</accession>
<comment type="caution">
    <text evidence="4">The sequence shown here is derived from an EMBL/GenBank/DDBJ whole genome shotgun (WGS) entry which is preliminary data.</text>
</comment>
<feature type="compositionally biased region" description="Low complexity" evidence="2">
    <location>
        <begin position="15"/>
        <end position="33"/>
    </location>
</feature>
<protein>
    <submittedName>
        <fullName evidence="4">Tyrosine-type recombinase/integrase</fullName>
    </submittedName>
</protein>
<proteinExistence type="predicted"/>
<dbReference type="Gene3D" id="1.10.443.10">
    <property type="entry name" value="Intergrase catalytic core"/>
    <property type="match status" value="1"/>
</dbReference>
<feature type="region of interest" description="Disordered" evidence="2">
    <location>
        <begin position="75"/>
        <end position="94"/>
    </location>
</feature>
<reference evidence="5" key="1">
    <citation type="submission" date="2023-07" db="EMBL/GenBank/DDBJ databases">
        <title>30 novel species of actinomycetes from the DSMZ collection.</title>
        <authorList>
            <person name="Nouioui I."/>
        </authorList>
    </citation>
    <scope>NUCLEOTIDE SEQUENCE [LARGE SCALE GENOMIC DNA]</scope>
    <source>
        <strain evidence="5">DSM 42041</strain>
    </source>
</reference>
<keyword evidence="5" id="KW-1185">Reference proteome</keyword>
<dbReference type="InterPro" id="IPR002104">
    <property type="entry name" value="Integrase_catalytic"/>
</dbReference>
<evidence type="ECO:0000259" key="3">
    <source>
        <dbReference type="Pfam" id="PF00589"/>
    </source>
</evidence>
<dbReference type="Pfam" id="PF00589">
    <property type="entry name" value="Phage_integrase"/>
    <property type="match status" value="1"/>
</dbReference>
<evidence type="ECO:0000256" key="2">
    <source>
        <dbReference type="SAM" id="MobiDB-lite"/>
    </source>
</evidence>
<dbReference type="RefSeq" id="WP_311672691.1">
    <property type="nucleotide sequence ID" value="NZ_JAVREQ010000006.1"/>
</dbReference>
<dbReference type="Proteomes" id="UP001183414">
    <property type="component" value="Unassembled WGS sequence"/>
</dbReference>
<feature type="compositionally biased region" description="Basic and acidic residues" evidence="2">
    <location>
        <begin position="1"/>
        <end position="14"/>
    </location>
</feature>
<sequence length="185" mass="19802">MIRRTDPSRAERAPARSPAGRRSAAGSTSRTAEPPFPFAGFRAGRVRDRETGEGHLHCGGGAFDVPAGPHRTVRHPGSAPACARRPTRRPTDPGRLHRMLTVLCRNAEVRRVRVHDLRHTCGSLLLAQGVDAWTIMETLGRSTTTMTLDTYAHVRETTLTAAADQKNDALGGDDEGGPTGGPAVV</sequence>